<sequence>MAINRTRSFNSTHKSAVDKFRATTSKGKKSHSVSYAPAHFSAKELAWH</sequence>
<organism evidence="1 2">
    <name type="scientific">Acaulospora colombiana</name>
    <dbReference type="NCBI Taxonomy" id="27376"/>
    <lineage>
        <taxon>Eukaryota</taxon>
        <taxon>Fungi</taxon>
        <taxon>Fungi incertae sedis</taxon>
        <taxon>Mucoromycota</taxon>
        <taxon>Glomeromycotina</taxon>
        <taxon>Glomeromycetes</taxon>
        <taxon>Diversisporales</taxon>
        <taxon>Acaulosporaceae</taxon>
        <taxon>Acaulospora</taxon>
    </lineage>
</organism>
<keyword evidence="2" id="KW-1185">Reference proteome</keyword>
<reference evidence="1" key="1">
    <citation type="submission" date="2021-06" db="EMBL/GenBank/DDBJ databases">
        <authorList>
            <person name="Kallberg Y."/>
            <person name="Tangrot J."/>
            <person name="Rosling A."/>
        </authorList>
    </citation>
    <scope>NUCLEOTIDE SEQUENCE</scope>
    <source>
        <strain evidence="1">CL356</strain>
    </source>
</reference>
<dbReference type="Proteomes" id="UP000789525">
    <property type="component" value="Unassembled WGS sequence"/>
</dbReference>
<proteinExistence type="predicted"/>
<comment type="caution">
    <text evidence="1">The sequence shown here is derived from an EMBL/GenBank/DDBJ whole genome shotgun (WGS) entry which is preliminary data.</text>
</comment>
<name>A0ACA9KEY8_9GLOM</name>
<evidence type="ECO:0000313" key="2">
    <source>
        <dbReference type="Proteomes" id="UP000789525"/>
    </source>
</evidence>
<protein>
    <submittedName>
        <fullName evidence="1">14540_t:CDS:1</fullName>
    </submittedName>
</protein>
<dbReference type="EMBL" id="CAJVPT010001863">
    <property type="protein sequence ID" value="CAG8470142.1"/>
    <property type="molecule type" value="Genomic_DNA"/>
</dbReference>
<gene>
    <name evidence="1" type="ORF">ACOLOM_LOCUS1552</name>
</gene>
<evidence type="ECO:0000313" key="1">
    <source>
        <dbReference type="EMBL" id="CAG8470142.1"/>
    </source>
</evidence>
<accession>A0ACA9KEY8</accession>